<organism evidence="1 2">
    <name type="scientific">Theobroma cacao</name>
    <name type="common">Cacao</name>
    <name type="synonym">Cocoa</name>
    <dbReference type="NCBI Taxonomy" id="3641"/>
    <lineage>
        <taxon>Eukaryota</taxon>
        <taxon>Viridiplantae</taxon>
        <taxon>Streptophyta</taxon>
        <taxon>Embryophyta</taxon>
        <taxon>Tracheophyta</taxon>
        <taxon>Spermatophyta</taxon>
        <taxon>Magnoliopsida</taxon>
        <taxon>eudicotyledons</taxon>
        <taxon>Gunneridae</taxon>
        <taxon>Pentapetalae</taxon>
        <taxon>rosids</taxon>
        <taxon>malvids</taxon>
        <taxon>Malvales</taxon>
        <taxon>Malvaceae</taxon>
        <taxon>Byttnerioideae</taxon>
        <taxon>Theobroma</taxon>
    </lineage>
</organism>
<evidence type="ECO:0000313" key="1">
    <source>
        <dbReference type="EMBL" id="EOY04284.1"/>
    </source>
</evidence>
<protein>
    <submittedName>
        <fullName evidence="1">Uncharacterized protein</fullName>
    </submittedName>
</protein>
<gene>
    <name evidence="1" type="ORF">TCM_019535</name>
</gene>
<evidence type="ECO:0000313" key="2">
    <source>
        <dbReference type="Proteomes" id="UP000026915"/>
    </source>
</evidence>
<reference evidence="1 2" key="1">
    <citation type="journal article" date="2013" name="Genome Biol.">
        <title>The genome sequence of the most widely cultivated cacao type and its use to identify candidate genes regulating pod color.</title>
        <authorList>
            <person name="Motamayor J.C."/>
            <person name="Mockaitis K."/>
            <person name="Schmutz J."/>
            <person name="Haiminen N."/>
            <person name="Iii D.L."/>
            <person name="Cornejo O."/>
            <person name="Findley S.D."/>
            <person name="Zheng P."/>
            <person name="Utro F."/>
            <person name="Royaert S."/>
            <person name="Saski C."/>
            <person name="Jenkins J."/>
            <person name="Podicheti R."/>
            <person name="Zhao M."/>
            <person name="Scheffler B.E."/>
            <person name="Stack J.C."/>
            <person name="Feltus F.A."/>
            <person name="Mustiga G.M."/>
            <person name="Amores F."/>
            <person name="Phillips W."/>
            <person name="Marelli J.P."/>
            <person name="May G.D."/>
            <person name="Shapiro H."/>
            <person name="Ma J."/>
            <person name="Bustamante C.D."/>
            <person name="Schnell R.J."/>
            <person name="Main D."/>
            <person name="Gilbert D."/>
            <person name="Parida L."/>
            <person name="Kuhn D.N."/>
        </authorList>
    </citation>
    <scope>NUCLEOTIDE SEQUENCE [LARGE SCALE GENOMIC DNA]</scope>
    <source>
        <strain evidence="2">cv. Matina 1-6</strain>
    </source>
</reference>
<proteinExistence type="predicted"/>
<keyword evidence="2" id="KW-1185">Reference proteome</keyword>
<dbReference type="EMBL" id="CM001882">
    <property type="protein sequence ID" value="EOY04284.1"/>
    <property type="molecule type" value="Genomic_DNA"/>
</dbReference>
<dbReference type="Gramene" id="EOY04284">
    <property type="protein sequence ID" value="EOY04284"/>
    <property type="gene ID" value="TCM_019535"/>
</dbReference>
<name>A0A061EPP5_THECC</name>
<sequence>MLVIIKSKAIALNMVHFETEGRKINIIINIVGIDGYCDLEVYAKGKKVVHVMKIKSMVKGKGGDDDEEREREIETLIRKNYDSDKTYRRDFQG</sequence>
<dbReference type="HOGENOM" id="CLU_2403953_0_0_1"/>
<dbReference type="Proteomes" id="UP000026915">
    <property type="component" value="Chromosome 4"/>
</dbReference>
<dbReference type="InParanoid" id="A0A061EPP5"/>
<dbReference type="AlphaFoldDB" id="A0A061EPP5"/>
<accession>A0A061EPP5</accession>